<protein>
    <submittedName>
        <fullName evidence="1">Uncharacterized protein</fullName>
    </submittedName>
</protein>
<name>A0AAD6N750_PENCN</name>
<keyword evidence="2" id="KW-1185">Reference proteome</keyword>
<gene>
    <name evidence="1" type="ORF">N7460_007649</name>
</gene>
<dbReference type="EMBL" id="JAQJZL010000009">
    <property type="protein sequence ID" value="KAJ6037878.1"/>
    <property type="molecule type" value="Genomic_DNA"/>
</dbReference>
<accession>A0AAD6N750</accession>
<dbReference type="AlphaFoldDB" id="A0AAD6N750"/>
<reference evidence="1" key="1">
    <citation type="journal article" date="2023" name="IMA Fungus">
        <title>Comparative genomic study of the Penicillium genus elucidates a diverse pangenome and 15 lateral gene transfer events.</title>
        <authorList>
            <person name="Petersen C."/>
            <person name="Sorensen T."/>
            <person name="Nielsen M.R."/>
            <person name="Sondergaard T.E."/>
            <person name="Sorensen J.L."/>
            <person name="Fitzpatrick D.A."/>
            <person name="Frisvad J.C."/>
            <person name="Nielsen K.L."/>
        </authorList>
    </citation>
    <scope>NUCLEOTIDE SEQUENCE</scope>
    <source>
        <strain evidence="1">IBT 15450</strain>
    </source>
</reference>
<comment type="caution">
    <text evidence="1">The sequence shown here is derived from an EMBL/GenBank/DDBJ whole genome shotgun (WGS) entry which is preliminary data.</text>
</comment>
<evidence type="ECO:0000313" key="2">
    <source>
        <dbReference type="Proteomes" id="UP001219568"/>
    </source>
</evidence>
<proteinExistence type="predicted"/>
<evidence type="ECO:0000313" key="1">
    <source>
        <dbReference type="EMBL" id="KAJ6037878.1"/>
    </source>
</evidence>
<organism evidence="1 2">
    <name type="scientific">Penicillium canescens</name>
    <dbReference type="NCBI Taxonomy" id="5083"/>
    <lineage>
        <taxon>Eukaryota</taxon>
        <taxon>Fungi</taxon>
        <taxon>Dikarya</taxon>
        <taxon>Ascomycota</taxon>
        <taxon>Pezizomycotina</taxon>
        <taxon>Eurotiomycetes</taxon>
        <taxon>Eurotiomycetidae</taxon>
        <taxon>Eurotiales</taxon>
        <taxon>Aspergillaceae</taxon>
        <taxon>Penicillium</taxon>
    </lineage>
</organism>
<sequence length="178" mass="19607">MAEPEGNIQELDMHGLDAHVIDKGRRLSFWLINHRPPLDASAGKLLLDVTKVGANSTLDVCVRPRPTSRYQAGQVKTIASETIISPKNLVVIDDNGDKGGFRFSNGRSTKFNPSCDREISRSISYCRTDTGKCYFAATENPFFPNNITSDVSSGLTHVAYPAWRTATVHRLVDDARLG</sequence>
<dbReference type="Proteomes" id="UP001219568">
    <property type="component" value="Unassembled WGS sequence"/>
</dbReference>
<reference evidence="1" key="2">
    <citation type="submission" date="2023-01" db="EMBL/GenBank/DDBJ databases">
        <authorList>
            <person name="Petersen C."/>
        </authorList>
    </citation>
    <scope>NUCLEOTIDE SEQUENCE</scope>
    <source>
        <strain evidence="1">IBT 15450</strain>
    </source>
</reference>